<evidence type="ECO:0000256" key="1">
    <source>
        <dbReference type="SAM" id="MobiDB-lite"/>
    </source>
</evidence>
<accession>A0ABN9W8T1</accession>
<dbReference type="Proteomes" id="UP001189429">
    <property type="component" value="Unassembled WGS sequence"/>
</dbReference>
<sequence>MVFLLERLRPTRCTSNATYPRGRRLCGDVCCPGRAEDNCRLLLAASKAAFWSLRALSAGSATALMHRPAQARPNRGGWSGRRDSRHEEGWHGEADKGRE</sequence>
<reference evidence="2" key="1">
    <citation type="submission" date="2023-10" db="EMBL/GenBank/DDBJ databases">
        <authorList>
            <person name="Chen Y."/>
            <person name="Shah S."/>
            <person name="Dougan E. K."/>
            <person name="Thang M."/>
            <person name="Chan C."/>
        </authorList>
    </citation>
    <scope>NUCLEOTIDE SEQUENCE [LARGE SCALE GENOMIC DNA]</scope>
</reference>
<evidence type="ECO:0000313" key="3">
    <source>
        <dbReference type="Proteomes" id="UP001189429"/>
    </source>
</evidence>
<dbReference type="EMBL" id="CAUYUJ010018160">
    <property type="protein sequence ID" value="CAK0881162.1"/>
    <property type="molecule type" value="Genomic_DNA"/>
</dbReference>
<comment type="caution">
    <text evidence="2">The sequence shown here is derived from an EMBL/GenBank/DDBJ whole genome shotgun (WGS) entry which is preliminary data.</text>
</comment>
<name>A0ABN9W8T1_9DINO</name>
<keyword evidence="3" id="KW-1185">Reference proteome</keyword>
<organism evidence="2 3">
    <name type="scientific">Prorocentrum cordatum</name>
    <dbReference type="NCBI Taxonomy" id="2364126"/>
    <lineage>
        <taxon>Eukaryota</taxon>
        <taxon>Sar</taxon>
        <taxon>Alveolata</taxon>
        <taxon>Dinophyceae</taxon>
        <taxon>Prorocentrales</taxon>
        <taxon>Prorocentraceae</taxon>
        <taxon>Prorocentrum</taxon>
    </lineage>
</organism>
<proteinExistence type="predicted"/>
<protein>
    <submittedName>
        <fullName evidence="2">Uncharacterized protein</fullName>
    </submittedName>
</protein>
<gene>
    <name evidence="2" type="ORF">PCOR1329_LOCUS64094</name>
</gene>
<feature type="region of interest" description="Disordered" evidence="1">
    <location>
        <begin position="66"/>
        <end position="99"/>
    </location>
</feature>
<evidence type="ECO:0000313" key="2">
    <source>
        <dbReference type="EMBL" id="CAK0881162.1"/>
    </source>
</evidence>
<feature type="compositionally biased region" description="Basic and acidic residues" evidence="1">
    <location>
        <begin position="80"/>
        <end position="99"/>
    </location>
</feature>